<sequence length="194" mass="20935">MSTMSYERLCCESLTKAAHVPVRGLFSCFALVLLLAGCARGVTSTPGDAPNLERWVAEVRARPAPPLEPLPVMQQFETFEYAAQGMRDPFADAWVNPDGGNGLRPDPNRRKEPLEAFPLDSLDMVGTIGTGPGLVALVMAPDKVTYRVRPGIYMGQSDGRVTGVSEDHIDLIELVPDGAGGWLERPASIALDDQ</sequence>
<evidence type="ECO:0000313" key="1">
    <source>
        <dbReference type="EMBL" id="GHH47653.1"/>
    </source>
</evidence>
<name>A0A919KGP8_9XANT</name>
<dbReference type="Pfam" id="PF04351">
    <property type="entry name" value="PilP"/>
    <property type="match status" value="1"/>
</dbReference>
<keyword evidence="2" id="KW-1185">Reference proteome</keyword>
<dbReference type="PANTHER" id="PTHR39555:SF1">
    <property type="entry name" value="TYPE IV PILUS INNER MEMBRANE COMPONENT PILO"/>
    <property type="match status" value="1"/>
</dbReference>
<dbReference type="EMBL" id="BNBA01000002">
    <property type="protein sequence ID" value="GHH47653.1"/>
    <property type="molecule type" value="Genomic_DNA"/>
</dbReference>
<reference evidence="1" key="1">
    <citation type="journal article" date="2014" name="Int. J. Syst. Evol. Microbiol.">
        <title>Complete genome sequence of Corynebacterium casei LMG S-19264T (=DSM 44701T), isolated from a smear-ripened cheese.</title>
        <authorList>
            <consortium name="US DOE Joint Genome Institute (JGI-PGF)"/>
            <person name="Walter F."/>
            <person name="Albersmeier A."/>
            <person name="Kalinowski J."/>
            <person name="Ruckert C."/>
        </authorList>
    </citation>
    <scope>NUCLEOTIDE SEQUENCE</scope>
    <source>
        <strain evidence="1">JCM 13306</strain>
    </source>
</reference>
<evidence type="ECO:0000313" key="2">
    <source>
        <dbReference type="Proteomes" id="UP000623958"/>
    </source>
</evidence>
<dbReference type="RefSeq" id="WP_218569479.1">
    <property type="nucleotide sequence ID" value="NZ_BNBA01000002.1"/>
</dbReference>
<dbReference type="InterPro" id="IPR007446">
    <property type="entry name" value="PilP"/>
</dbReference>
<reference evidence="1" key="2">
    <citation type="submission" date="2020-09" db="EMBL/GenBank/DDBJ databases">
        <authorList>
            <person name="Sun Q."/>
            <person name="Ohkuma M."/>
        </authorList>
    </citation>
    <scope>NUCLEOTIDE SEQUENCE</scope>
    <source>
        <strain evidence="1">JCM 13306</strain>
    </source>
</reference>
<dbReference type="Gene3D" id="2.30.30.830">
    <property type="match status" value="1"/>
</dbReference>
<accession>A0A919KGP8</accession>
<dbReference type="AlphaFoldDB" id="A0A919KGP8"/>
<dbReference type="Proteomes" id="UP000623958">
    <property type="component" value="Unassembled WGS sequence"/>
</dbReference>
<protein>
    <submittedName>
        <fullName evidence="1">Fimbrial protein</fullName>
    </submittedName>
</protein>
<gene>
    <name evidence="1" type="primary">pilP</name>
    <name evidence="1" type="ORF">GCM10009090_04430</name>
</gene>
<organism evidence="1 2">
    <name type="scientific">Xanthomonas boreopolis</name>
    <dbReference type="NCBI Taxonomy" id="86183"/>
    <lineage>
        <taxon>Bacteria</taxon>
        <taxon>Pseudomonadati</taxon>
        <taxon>Pseudomonadota</taxon>
        <taxon>Gammaproteobacteria</taxon>
        <taxon>Lysobacterales</taxon>
        <taxon>Lysobacteraceae</taxon>
        <taxon>Xanthomonas</taxon>
    </lineage>
</organism>
<dbReference type="PIRSF" id="PIRSF016481">
    <property type="entry name" value="Pilus_assembly_PilP"/>
    <property type="match status" value="1"/>
</dbReference>
<dbReference type="PANTHER" id="PTHR39555">
    <property type="entry name" value="FIMBRIAL ASSEMBLY PROTEIN PILO-LIKE PROTEIN-RELATED"/>
    <property type="match status" value="1"/>
</dbReference>
<comment type="caution">
    <text evidence="1">The sequence shown here is derived from an EMBL/GenBank/DDBJ whole genome shotgun (WGS) entry which is preliminary data.</text>
</comment>
<proteinExistence type="predicted"/>